<proteinExistence type="predicted"/>
<evidence type="ECO:0000256" key="1">
    <source>
        <dbReference type="SAM" id="MobiDB-lite"/>
    </source>
</evidence>
<reference evidence="2 3" key="1">
    <citation type="submission" date="2017-11" db="EMBL/GenBank/DDBJ databases">
        <title>De-novo sequencing of pomegranate (Punica granatum L.) genome.</title>
        <authorList>
            <person name="Akparov Z."/>
            <person name="Amiraslanov A."/>
            <person name="Hajiyeva S."/>
            <person name="Abbasov M."/>
            <person name="Kaur K."/>
            <person name="Hamwieh A."/>
            <person name="Solovyev V."/>
            <person name="Salamov A."/>
            <person name="Braich B."/>
            <person name="Kosarev P."/>
            <person name="Mahmoud A."/>
            <person name="Hajiyev E."/>
            <person name="Babayeva S."/>
            <person name="Izzatullayeva V."/>
            <person name="Mammadov A."/>
            <person name="Mammadov A."/>
            <person name="Sharifova S."/>
            <person name="Ojaghi J."/>
            <person name="Eynullazada K."/>
            <person name="Bayramov B."/>
            <person name="Abdulazimova A."/>
            <person name="Shahmuradov I."/>
        </authorList>
    </citation>
    <scope>NUCLEOTIDE SEQUENCE [LARGE SCALE GENOMIC DNA]</scope>
    <source>
        <strain evidence="3">cv. AG2017</strain>
        <tissue evidence="2">Leaf</tissue>
    </source>
</reference>
<feature type="region of interest" description="Disordered" evidence="1">
    <location>
        <begin position="43"/>
        <end position="86"/>
    </location>
</feature>
<evidence type="ECO:0000313" key="3">
    <source>
        <dbReference type="Proteomes" id="UP000233551"/>
    </source>
</evidence>
<dbReference type="EMBL" id="PGOL01000095">
    <property type="protein sequence ID" value="PKI77318.1"/>
    <property type="molecule type" value="Genomic_DNA"/>
</dbReference>
<comment type="caution">
    <text evidence="2">The sequence shown here is derived from an EMBL/GenBank/DDBJ whole genome shotgun (WGS) entry which is preliminary data.</text>
</comment>
<protein>
    <submittedName>
        <fullName evidence="2">Uncharacterized protein</fullName>
    </submittedName>
</protein>
<accession>A0A2I0L9E4</accession>
<sequence length="159" mass="18091">MELCCALPIIIGSLGDILTMELPFGHHSRHYYTHTCHCRRDDNYEHGDRPSRNTAYPPPPQQPFDQPPPCSSVHHTSHEQRKAEPASYFSNEATVKIYCKAEPNYALTISRDKVILAPYNPNDPTQLVRKFGVPVKCGEITRDRTIGICLWRINGDFSI</sequence>
<dbReference type="AlphaFoldDB" id="A0A2I0L9E4"/>
<gene>
    <name evidence="2" type="ORF">CRG98_002263</name>
</gene>
<dbReference type="STRING" id="22663.A0A2I0L9E4"/>
<name>A0A2I0L9E4_PUNGR</name>
<dbReference type="Proteomes" id="UP000233551">
    <property type="component" value="Unassembled WGS sequence"/>
</dbReference>
<evidence type="ECO:0000313" key="2">
    <source>
        <dbReference type="EMBL" id="PKI77318.1"/>
    </source>
</evidence>
<feature type="compositionally biased region" description="Pro residues" evidence="1">
    <location>
        <begin position="56"/>
        <end position="70"/>
    </location>
</feature>
<keyword evidence="3" id="KW-1185">Reference proteome</keyword>
<organism evidence="2 3">
    <name type="scientific">Punica granatum</name>
    <name type="common">Pomegranate</name>
    <dbReference type="NCBI Taxonomy" id="22663"/>
    <lineage>
        <taxon>Eukaryota</taxon>
        <taxon>Viridiplantae</taxon>
        <taxon>Streptophyta</taxon>
        <taxon>Embryophyta</taxon>
        <taxon>Tracheophyta</taxon>
        <taxon>Spermatophyta</taxon>
        <taxon>Magnoliopsida</taxon>
        <taxon>eudicotyledons</taxon>
        <taxon>Gunneridae</taxon>
        <taxon>Pentapetalae</taxon>
        <taxon>rosids</taxon>
        <taxon>malvids</taxon>
        <taxon>Myrtales</taxon>
        <taxon>Lythraceae</taxon>
        <taxon>Punica</taxon>
    </lineage>
</organism>